<dbReference type="InterPro" id="IPR003439">
    <property type="entry name" value="ABC_transporter-like_ATP-bd"/>
</dbReference>
<dbReference type="Gene3D" id="3.40.50.300">
    <property type="entry name" value="P-loop containing nucleotide triphosphate hydrolases"/>
    <property type="match status" value="1"/>
</dbReference>
<evidence type="ECO:0000259" key="4">
    <source>
        <dbReference type="PROSITE" id="PS50893"/>
    </source>
</evidence>
<accession>A0ABN4UVK9</accession>
<keyword evidence="3 5" id="KW-0067">ATP-binding</keyword>
<evidence type="ECO:0000313" key="6">
    <source>
        <dbReference type="Proteomes" id="UP000185490"/>
    </source>
</evidence>
<keyword evidence="1" id="KW-0813">Transport</keyword>
<feature type="domain" description="ABC transporter" evidence="4">
    <location>
        <begin position="2"/>
        <end position="215"/>
    </location>
</feature>
<dbReference type="InterPro" id="IPR027417">
    <property type="entry name" value="P-loop_NTPase"/>
</dbReference>
<keyword evidence="2" id="KW-0547">Nucleotide-binding</keyword>
<dbReference type="InterPro" id="IPR003593">
    <property type="entry name" value="AAA+_ATPase"/>
</dbReference>
<dbReference type="CDD" id="cd03230">
    <property type="entry name" value="ABC_DR_subfamily_A"/>
    <property type="match status" value="1"/>
</dbReference>
<protein>
    <submittedName>
        <fullName evidence="5">Multidrug ABC transporter ATP-binding protein</fullName>
    </submittedName>
</protein>
<keyword evidence="6" id="KW-1185">Reference proteome</keyword>
<dbReference type="Proteomes" id="UP000185490">
    <property type="component" value="Chromosome"/>
</dbReference>
<dbReference type="RefSeq" id="WP_012057346.1">
    <property type="nucleotide sequence ID" value="NZ_CP007389.1"/>
</dbReference>
<gene>
    <name evidence="5" type="ORF">BW47_06060</name>
</gene>
<evidence type="ECO:0000256" key="1">
    <source>
        <dbReference type="ARBA" id="ARBA00022448"/>
    </source>
</evidence>
<dbReference type="EMBL" id="CP007389">
    <property type="protein sequence ID" value="APT74084.1"/>
    <property type="molecule type" value="Genomic_DNA"/>
</dbReference>
<proteinExistence type="predicted"/>
<dbReference type="PANTHER" id="PTHR42939">
    <property type="entry name" value="ABC TRANSPORTER ATP-BINDING PROTEIN ALBC-RELATED"/>
    <property type="match status" value="1"/>
</dbReference>
<evidence type="ECO:0000256" key="3">
    <source>
        <dbReference type="ARBA" id="ARBA00022840"/>
    </source>
</evidence>
<sequence>MITVKELEKSYKTKKAVDKVSFEVDKGEIFALLGPNGAGKTTTLKCILKLKKMDNGTITLNGTYTYLPEKKELYKSIKVKQMIEISEDISKYFSKQKALKYIEEFNLPLNEKVGNLSHGMATLLYLAIILSENVDIYFFDEPTWGLDPIMQKKVLELIRNLSLDGKTVFLTSHILSEVEKIADKVAIMSDGKIVEYDYLDNLKEKYVLCITQEKVNGYLYKKTENEKVFLCKKEHAKGKIIPATFEIIFEALVKEGKR</sequence>
<dbReference type="PANTHER" id="PTHR42939:SF1">
    <property type="entry name" value="ABC TRANSPORTER ATP-BINDING PROTEIN ALBC-RELATED"/>
    <property type="match status" value="1"/>
</dbReference>
<dbReference type="SUPFAM" id="SSF52540">
    <property type="entry name" value="P-loop containing nucleoside triphosphate hydrolases"/>
    <property type="match status" value="1"/>
</dbReference>
<dbReference type="SMART" id="SM00382">
    <property type="entry name" value="AAA"/>
    <property type="match status" value="1"/>
</dbReference>
<evidence type="ECO:0000256" key="2">
    <source>
        <dbReference type="ARBA" id="ARBA00022741"/>
    </source>
</evidence>
<dbReference type="InterPro" id="IPR051782">
    <property type="entry name" value="ABC_Transporter_VariousFunc"/>
</dbReference>
<dbReference type="Pfam" id="PF00005">
    <property type="entry name" value="ABC_tran"/>
    <property type="match status" value="1"/>
</dbReference>
<dbReference type="GO" id="GO:0005524">
    <property type="term" value="F:ATP binding"/>
    <property type="evidence" value="ECO:0007669"/>
    <property type="project" value="UniProtKB-KW"/>
</dbReference>
<evidence type="ECO:0000313" key="5">
    <source>
        <dbReference type="EMBL" id="APT74084.1"/>
    </source>
</evidence>
<name>A0ABN4UVK9_9BACT</name>
<dbReference type="PROSITE" id="PS50893">
    <property type="entry name" value="ABC_TRANSPORTER_2"/>
    <property type="match status" value="1"/>
</dbReference>
<organism evidence="5 6">
    <name type="scientific">Thermosipho melanesiensis</name>
    <dbReference type="NCBI Taxonomy" id="46541"/>
    <lineage>
        <taxon>Bacteria</taxon>
        <taxon>Thermotogati</taxon>
        <taxon>Thermotogota</taxon>
        <taxon>Thermotogae</taxon>
        <taxon>Thermotogales</taxon>
        <taxon>Fervidobacteriaceae</taxon>
        <taxon>Thermosipho</taxon>
    </lineage>
</organism>
<reference evidence="5 6" key="1">
    <citation type="submission" date="2014-02" db="EMBL/GenBank/DDBJ databases">
        <title>Diversity of Thermotogales isolates from hydrothermal vents.</title>
        <authorList>
            <person name="Haverkamp T.H.A."/>
            <person name="Lossouarn J."/>
            <person name="Geslin C."/>
            <person name="Nesbo C.L."/>
        </authorList>
    </citation>
    <scope>NUCLEOTIDE SEQUENCE [LARGE SCALE GENOMIC DNA]</scope>
    <source>
        <strain evidence="5 6">431</strain>
    </source>
</reference>